<evidence type="ECO:0000256" key="1">
    <source>
        <dbReference type="ARBA" id="ARBA00004141"/>
    </source>
</evidence>
<dbReference type="InterPro" id="IPR036259">
    <property type="entry name" value="MFS_trans_sf"/>
</dbReference>
<feature type="domain" description="Major facilitator superfamily (MFS) profile" evidence="6">
    <location>
        <begin position="43"/>
        <end position="156"/>
    </location>
</feature>
<proteinExistence type="predicted"/>
<evidence type="ECO:0000256" key="3">
    <source>
        <dbReference type="ARBA" id="ARBA00022989"/>
    </source>
</evidence>
<comment type="caution">
    <text evidence="7">The sequence shown here is derived from an EMBL/GenBank/DDBJ whole genome shotgun (WGS) entry which is preliminary data.</text>
</comment>
<dbReference type="OrthoDB" id="6151412at2759"/>
<reference evidence="7 8" key="1">
    <citation type="submission" date="2019-01" db="EMBL/GenBank/DDBJ databases">
        <title>A draft genome assembly of the solar-powered sea slug Elysia chlorotica.</title>
        <authorList>
            <person name="Cai H."/>
            <person name="Li Q."/>
            <person name="Fang X."/>
            <person name="Li J."/>
            <person name="Curtis N.E."/>
            <person name="Altenburger A."/>
            <person name="Shibata T."/>
            <person name="Feng M."/>
            <person name="Maeda T."/>
            <person name="Schwartz J.A."/>
            <person name="Shigenobu S."/>
            <person name="Lundholm N."/>
            <person name="Nishiyama T."/>
            <person name="Yang H."/>
            <person name="Hasebe M."/>
            <person name="Li S."/>
            <person name="Pierce S.K."/>
            <person name="Wang J."/>
        </authorList>
    </citation>
    <scope>NUCLEOTIDE SEQUENCE [LARGE SCALE GENOMIC DNA]</scope>
    <source>
        <strain evidence="7">EC2010</strain>
        <tissue evidence="7">Whole organism of an adult</tissue>
    </source>
</reference>
<accession>A0A433SPL2</accession>
<gene>
    <name evidence="7" type="ORF">EGW08_021067</name>
</gene>
<sequence length="156" mass="17094">MLATPATAFQLLSNVFTAKAVPHRCAGPPHGSNWTEVFGDTGNLTVVQEECRLVLIDNSTVLDTAPCVYGNEYRLPQNTSFVSQFHLVCALDWVARLSQTMLFLGQGIGAYLTSYFSDRFGRKTIIVASNFGLLVCGLIVAFAPDPIIFMIFKVLI</sequence>
<evidence type="ECO:0000313" key="7">
    <source>
        <dbReference type="EMBL" id="RUS71167.1"/>
    </source>
</evidence>
<evidence type="ECO:0000256" key="4">
    <source>
        <dbReference type="ARBA" id="ARBA00023136"/>
    </source>
</evidence>
<protein>
    <recommendedName>
        <fullName evidence="6">Major facilitator superfamily (MFS) profile domain-containing protein</fullName>
    </recommendedName>
</protein>
<dbReference type="AlphaFoldDB" id="A0A433SPL2"/>
<name>A0A433SPL2_ELYCH</name>
<evidence type="ECO:0000259" key="6">
    <source>
        <dbReference type="PROSITE" id="PS50850"/>
    </source>
</evidence>
<feature type="transmembrane region" description="Helical" evidence="5">
    <location>
        <begin position="125"/>
        <end position="152"/>
    </location>
</feature>
<keyword evidence="2 5" id="KW-0812">Transmembrane</keyword>
<dbReference type="InterPro" id="IPR005828">
    <property type="entry name" value="MFS_sugar_transport-like"/>
</dbReference>
<dbReference type="EMBL" id="RQTK01001261">
    <property type="protein sequence ID" value="RUS71167.1"/>
    <property type="molecule type" value="Genomic_DNA"/>
</dbReference>
<dbReference type="STRING" id="188477.A0A433SPL2"/>
<dbReference type="Pfam" id="PF00083">
    <property type="entry name" value="Sugar_tr"/>
    <property type="match status" value="1"/>
</dbReference>
<organism evidence="7 8">
    <name type="scientific">Elysia chlorotica</name>
    <name type="common">Eastern emerald elysia</name>
    <name type="synonym">Sea slug</name>
    <dbReference type="NCBI Taxonomy" id="188477"/>
    <lineage>
        <taxon>Eukaryota</taxon>
        <taxon>Metazoa</taxon>
        <taxon>Spiralia</taxon>
        <taxon>Lophotrochozoa</taxon>
        <taxon>Mollusca</taxon>
        <taxon>Gastropoda</taxon>
        <taxon>Heterobranchia</taxon>
        <taxon>Euthyneura</taxon>
        <taxon>Panpulmonata</taxon>
        <taxon>Sacoglossa</taxon>
        <taxon>Placobranchoidea</taxon>
        <taxon>Plakobranchidae</taxon>
        <taxon>Elysia</taxon>
    </lineage>
</organism>
<dbReference type="PANTHER" id="PTHR24064">
    <property type="entry name" value="SOLUTE CARRIER FAMILY 22 MEMBER"/>
    <property type="match status" value="1"/>
</dbReference>
<keyword evidence="3 5" id="KW-1133">Transmembrane helix</keyword>
<comment type="subcellular location">
    <subcellularLocation>
        <location evidence="1">Membrane</location>
        <topology evidence="1">Multi-pass membrane protein</topology>
    </subcellularLocation>
</comment>
<dbReference type="GO" id="GO:0022857">
    <property type="term" value="F:transmembrane transporter activity"/>
    <property type="evidence" value="ECO:0007669"/>
    <property type="project" value="InterPro"/>
</dbReference>
<evidence type="ECO:0000256" key="2">
    <source>
        <dbReference type="ARBA" id="ARBA00022692"/>
    </source>
</evidence>
<dbReference type="InterPro" id="IPR020846">
    <property type="entry name" value="MFS_dom"/>
</dbReference>
<keyword evidence="8" id="KW-1185">Reference proteome</keyword>
<evidence type="ECO:0000256" key="5">
    <source>
        <dbReference type="SAM" id="Phobius"/>
    </source>
</evidence>
<dbReference type="SUPFAM" id="SSF103473">
    <property type="entry name" value="MFS general substrate transporter"/>
    <property type="match status" value="1"/>
</dbReference>
<dbReference type="InterPro" id="IPR005829">
    <property type="entry name" value="Sugar_transporter_CS"/>
</dbReference>
<dbReference type="PROSITE" id="PS00216">
    <property type="entry name" value="SUGAR_TRANSPORT_1"/>
    <property type="match status" value="1"/>
</dbReference>
<keyword evidence="4 5" id="KW-0472">Membrane</keyword>
<feature type="non-terminal residue" evidence="7">
    <location>
        <position position="156"/>
    </location>
</feature>
<dbReference type="GO" id="GO:0016020">
    <property type="term" value="C:membrane"/>
    <property type="evidence" value="ECO:0007669"/>
    <property type="project" value="UniProtKB-SubCell"/>
</dbReference>
<evidence type="ECO:0000313" key="8">
    <source>
        <dbReference type="Proteomes" id="UP000271974"/>
    </source>
</evidence>
<dbReference type="Proteomes" id="UP000271974">
    <property type="component" value="Unassembled WGS sequence"/>
</dbReference>
<dbReference type="Gene3D" id="1.20.1250.20">
    <property type="entry name" value="MFS general substrate transporter like domains"/>
    <property type="match status" value="1"/>
</dbReference>
<dbReference type="PROSITE" id="PS50850">
    <property type="entry name" value="MFS"/>
    <property type="match status" value="1"/>
</dbReference>